<name>A0ABR4EHV5_9PEZI</name>
<dbReference type="EMBL" id="JBAWTH010000053">
    <property type="protein sequence ID" value="KAL2281950.1"/>
    <property type="molecule type" value="Genomic_DNA"/>
</dbReference>
<proteinExistence type="predicted"/>
<dbReference type="Proteomes" id="UP001600888">
    <property type="component" value="Unassembled WGS sequence"/>
</dbReference>
<organism evidence="2 3">
    <name type="scientific">Diaporthe vaccinii</name>
    <dbReference type="NCBI Taxonomy" id="105482"/>
    <lineage>
        <taxon>Eukaryota</taxon>
        <taxon>Fungi</taxon>
        <taxon>Dikarya</taxon>
        <taxon>Ascomycota</taxon>
        <taxon>Pezizomycotina</taxon>
        <taxon>Sordariomycetes</taxon>
        <taxon>Sordariomycetidae</taxon>
        <taxon>Diaporthales</taxon>
        <taxon>Diaporthaceae</taxon>
        <taxon>Diaporthe</taxon>
        <taxon>Diaporthe eres species complex</taxon>
    </lineage>
</organism>
<accession>A0ABR4EHV5</accession>
<gene>
    <name evidence="2" type="ORF">FJTKL_11221</name>
</gene>
<feature type="region of interest" description="Disordered" evidence="1">
    <location>
        <begin position="1"/>
        <end position="29"/>
    </location>
</feature>
<evidence type="ECO:0000313" key="3">
    <source>
        <dbReference type="Proteomes" id="UP001600888"/>
    </source>
</evidence>
<evidence type="ECO:0000313" key="2">
    <source>
        <dbReference type="EMBL" id="KAL2281950.1"/>
    </source>
</evidence>
<sequence>MLSMRDRNHQSQIERSSRQSKTTDDPFSPIGKALWWPHIIIWVDCPHRMQHLPQIDRFSTGSITKKRFDLSPSFAIAHVIPFSYAAYIFQPSPIVNEIPQ</sequence>
<reference evidence="2 3" key="1">
    <citation type="submission" date="2024-03" db="EMBL/GenBank/DDBJ databases">
        <title>A high-quality draft genome sequence of Diaporthe vaccinii, a causative agent of upright dieback and viscid rot disease in cranberry plants.</title>
        <authorList>
            <person name="Sarrasin M."/>
            <person name="Lang B.F."/>
            <person name="Burger G."/>
        </authorList>
    </citation>
    <scope>NUCLEOTIDE SEQUENCE [LARGE SCALE GENOMIC DNA]</scope>
    <source>
        <strain evidence="2 3">IS7</strain>
    </source>
</reference>
<protein>
    <submittedName>
        <fullName evidence="2">Uncharacterized protein</fullName>
    </submittedName>
</protein>
<feature type="compositionally biased region" description="Basic and acidic residues" evidence="1">
    <location>
        <begin position="15"/>
        <end position="24"/>
    </location>
</feature>
<evidence type="ECO:0000256" key="1">
    <source>
        <dbReference type="SAM" id="MobiDB-lite"/>
    </source>
</evidence>
<keyword evidence="3" id="KW-1185">Reference proteome</keyword>
<comment type="caution">
    <text evidence="2">The sequence shown here is derived from an EMBL/GenBank/DDBJ whole genome shotgun (WGS) entry which is preliminary data.</text>
</comment>